<keyword evidence="1" id="KW-1133">Transmembrane helix</keyword>
<keyword evidence="1" id="KW-0472">Membrane</keyword>
<gene>
    <name evidence="2" type="ORF">LVY72_05720</name>
</gene>
<organism evidence="2 3">
    <name type="scientific">Arthrobacter hankyongi</name>
    <dbReference type="NCBI Taxonomy" id="2904801"/>
    <lineage>
        <taxon>Bacteria</taxon>
        <taxon>Bacillati</taxon>
        <taxon>Actinomycetota</taxon>
        <taxon>Actinomycetes</taxon>
        <taxon>Micrococcales</taxon>
        <taxon>Micrococcaceae</taxon>
        <taxon>Arthrobacter</taxon>
    </lineage>
</organism>
<reference evidence="2" key="1">
    <citation type="submission" date="2022-01" db="EMBL/GenBank/DDBJ databases">
        <authorList>
            <person name="Jo J.-H."/>
            <person name="Im W.-T."/>
        </authorList>
    </citation>
    <scope>NUCLEOTIDE SEQUENCE</scope>
    <source>
        <strain evidence="2">I2-34</strain>
    </source>
</reference>
<evidence type="ECO:0000313" key="2">
    <source>
        <dbReference type="EMBL" id="MCG2621413.1"/>
    </source>
</evidence>
<keyword evidence="3" id="KW-1185">Reference proteome</keyword>
<dbReference type="Proteomes" id="UP001165368">
    <property type="component" value="Unassembled WGS sequence"/>
</dbReference>
<feature type="transmembrane region" description="Helical" evidence="1">
    <location>
        <begin position="47"/>
        <end position="65"/>
    </location>
</feature>
<proteinExistence type="predicted"/>
<dbReference type="EMBL" id="JAKLTQ010000002">
    <property type="protein sequence ID" value="MCG2621413.1"/>
    <property type="molecule type" value="Genomic_DNA"/>
</dbReference>
<evidence type="ECO:0000256" key="1">
    <source>
        <dbReference type="SAM" id="Phobius"/>
    </source>
</evidence>
<evidence type="ECO:0000313" key="3">
    <source>
        <dbReference type="Proteomes" id="UP001165368"/>
    </source>
</evidence>
<sequence length="91" mass="9697">MEHIETLIQEVADKIRRKALISALIHGAICIAGLLLSLPGLESMGHGGSYIIFWGAVVFGLIQCARAISRYVGATETATGAVAAYLRSEVR</sequence>
<accession>A0ABS9L419</accession>
<name>A0ABS9L419_9MICC</name>
<comment type="caution">
    <text evidence="2">The sequence shown here is derived from an EMBL/GenBank/DDBJ whole genome shotgun (WGS) entry which is preliminary data.</text>
</comment>
<dbReference type="RefSeq" id="WP_237818590.1">
    <property type="nucleotide sequence ID" value="NZ_JAKLTQ010000002.1"/>
</dbReference>
<protein>
    <submittedName>
        <fullName evidence="2">Uncharacterized protein</fullName>
    </submittedName>
</protein>
<feature type="transmembrane region" description="Helical" evidence="1">
    <location>
        <begin position="20"/>
        <end position="41"/>
    </location>
</feature>
<keyword evidence="1" id="KW-0812">Transmembrane</keyword>